<evidence type="ECO:0000259" key="2">
    <source>
        <dbReference type="Pfam" id="PF03432"/>
    </source>
</evidence>
<evidence type="ECO:0000256" key="1">
    <source>
        <dbReference type="SAM" id="MobiDB-lite"/>
    </source>
</evidence>
<sequence>MILKGSQRGGARQLAAHLLNDHDNDHVTIQELRGFVADDLHGAMAEAHAVATGTKCRQCVFSLSLNPPKDASASLDDLVVAADRAEAALGLTGQPRALIIHEKAGRRHAHAVWGRIDPTEMRAINLPFFKRKLNALSRELYLENEWDLPDGYKTNGWRHPLTLSLAECQQAKRFDLDPREVKQVFRQAWDRSDGLAGFRNALEESGYYLAKGDRRGVVAVDINGEVFSASRWTGVSPKELRDRLGSLDALSSLEETRESVQSQATQRKRQLVAEDRNQKRAELKPLWDERRRMVTIQREERTRLDDGQTARWERESKERAARFRTGFGKVFDILTGKVFSIRRQNELEAYEGLMRDRTQRESLVTAQMKDREELQKRIEQTIYGHRKNQMNKSDKWEFAMPKDVSGRWVPESYKAHTYSAEERASAQKVMTDFDKARREPIQAPPTIAKLGKAATHRMAIRPPRLGGSGSTLHRPSNGPALAEQRAGSNPKGIADKPVTTIGGPAMEEALRKMLSPGQDRATKVVRREWRKYDLMNEFNKNYIGPDGPGGPKIKGPDFER</sequence>
<gene>
    <name evidence="3" type="ORF">E8M01_06670</name>
</gene>
<evidence type="ECO:0000313" key="3">
    <source>
        <dbReference type="EMBL" id="QCI63957.1"/>
    </source>
</evidence>
<reference evidence="3 4" key="1">
    <citation type="submission" date="2019-04" db="EMBL/GenBank/DDBJ databases">
        <title>Phreatobacter aquaticus sp. nov.</title>
        <authorList>
            <person name="Choi A."/>
        </authorList>
    </citation>
    <scope>NUCLEOTIDE SEQUENCE [LARGE SCALE GENOMIC DNA]</scope>
    <source>
        <strain evidence="3 4">KCTC 52518</strain>
    </source>
</reference>
<dbReference type="KEGG" id="pstg:E8M01_06670"/>
<dbReference type="RefSeq" id="WP_136959413.1">
    <property type="nucleotide sequence ID" value="NZ_CP039690.1"/>
</dbReference>
<keyword evidence="4" id="KW-1185">Reference proteome</keyword>
<feature type="domain" description="MobA/VirD2-like nuclease" evidence="2">
    <location>
        <begin position="28"/>
        <end position="146"/>
    </location>
</feature>
<accession>A0A4D7B7R6</accession>
<protein>
    <submittedName>
        <fullName evidence="3">Relaxase</fullName>
    </submittedName>
</protein>
<feature type="region of interest" description="Disordered" evidence="1">
    <location>
        <begin position="538"/>
        <end position="560"/>
    </location>
</feature>
<dbReference type="Pfam" id="PF03432">
    <property type="entry name" value="Relaxase"/>
    <property type="match status" value="1"/>
</dbReference>
<dbReference type="AlphaFoldDB" id="A0A4D7B7R6"/>
<feature type="region of interest" description="Disordered" evidence="1">
    <location>
        <begin position="255"/>
        <end position="275"/>
    </location>
</feature>
<proteinExistence type="predicted"/>
<dbReference type="InterPro" id="IPR005094">
    <property type="entry name" value="Endonuclease_MobA/VirD2"/>
</dbReference>
<evidence type="ECO:0000313" key="4">
    <source>
        <dbReference type="Proteomes" id="UP000298781"/>
    </source>
</evidence>
<name>A0A4D7B7R6_9HYPH</name>
<feature type="region of interest" description="Disordered" evidence="1">
    <location>
        <begin position="461"/>
        <end position="498"/>
    </location>
</feature>
<dbReference type="OrthoDB" id="1826980at2"/>
<dbReference type="Proteomes" id="UP000298781">
    <property type="component" value="Chromosome"/>
</dbReference>
<organism evidence="3 4">
    <name type="scientific">Phreatobacter stygius</name>
    <dbReference type="NCBI Taxonomy" id="1940610"/>
    <lineage>
        <taxon>Bacteria</taxon>
        <taxon>Pseudomonadati</taxon>
        <taxon>Pseudomonadota</taxon>
        <taxon>Alphaproteobacteria</taxon>
        <taxon>Hyphomicrobiales</taxon>
        <taxon>Phreatobacteraceae</taxon>
        <taxon>Phreatobacter</taxon>
    </lineage>
</organism>
<dbReference type="EMBL" id="CP039690">
    <property type="protein sequence ID" value="QCI63957.1"/>
    <property type="molecule type" value="Genomic_DNA"/>
</dbReference>